<proteinExistence type="predicted"/>
<accession>A0A162NHX2</accession>
<dbReference type="EMBL" id="KV440990">
    <property type="protein sequence ID" value="OAD69824.1"/>
    <property type="molecule type" value="Genomic_DNA"/>
</dbReference>
<protein>
    <submittedName>
        <fullName evidence="1">Uncharacterized protein</fullName>
    </submittedName>
</protein>
<reference evidence="2" key="1">
    <citation type="submission" date="2015-06" db="EMBL/GenBank/DDBJ databases">
        <title>Expansion of signal transduction pathways in fungi by whole-genome duplication.</title>
        <authorList>
            <consortium name="DOE Joint Genome Institute"/>
            <person name="Corrochano L.M."/>
            <person name="Kuo A."/>
            <person name="Marcet-Houben M."/>
            <person name="Polaino S."/>
            <person name="Salamov A."/>
            <person name="Villalobos J.M."/>
            <person name="Alvarez M.I."/>
            <person name="Avalos J."/>
            <person name="Benito E.P."/>
            <person name="Benoit I."/>
            <person name="Burger G."/>
            <person name="Camino L.P."/>
            <person name="Canovas D."/>
            <person name="Cerda-Olmedo E."/>
            <person name="Cheng J.-F."/>
            <person name="Dominguez A."/>
            <person name="Elias M."/>
            <person name="Eslava A.P."/>
            <person name="Glaser F."/>
            <person name="Grimwood J."/>
            <person name="Gutierrez G."/>
            <person name="Heitman J."/>
            <person name="Henrissat B."/>
            <person name="Iturriaga E.A."/>
            <person name="Lang B.F."/>
            <person name="Lavin J.L."/>
            <person name="Lee S."/>
            <person name="Li W."/>
            <person name="Lindquist E."/>
            <person name="Lopez-Garcia S."/>
            <person name="Luque E.M."/>
            <person name="Marcos A.T."/>
            <person name="Martin J."/>
            <person name="McCluskey K."/>
            <person name="Medina H.R."/>
            <person name="Miralles-Duran A."/>
            <person name="Miyazaki A."/>
            <person name="Munoz-Torres E."/>
            <person name="Oguiza J.A."/>
            <person name="Ohm R."/>
            <person name="Olmedo M."/>
            <person name="Orejas M."/>
            <person name="Ortiz-Castellanos L."/>
            <person name="Pisabarro A.G."/>
            <person name="Rodriguez-Romero J."/>
            <person name="Ruiz-Herrera J."/>
            <person name="Ruiz-Vazquez R."/>
            <person name="Sanz C."/>
            <person name="Schackwitz W."/>
            <person name="Schmutz J."/>
            <person name="Shahriari M."/>
            <person name="Shelest E."/>
            <person name="Silva-Franco F."/>
            <person name="Soanes D."/>
            <person name="Syed K."/>
            <person name="Tagua V.G."/>
            <person name="Talbot N.J."/>
            <person name="Thon M."/>
            <person name="De vries R.P."/>
            <person name="Wiebenga A."/>
            <person name="Yadav J.S."/>
            <person name="Braun E.L."/>
            <person name="Baker S."/>
            <person name="Garre V."/>
            <person name="Horwitz B."/>
            <person name="Torres-Martinez S."/>
            <person name="Idnurm A."/>
            <person name="Herrera-Estrella A."/>
            <person name="Gabaldon T."/>
            <person name="Grigoriev I.V."/>
        </authorList>
    </citation>
    <scope>NUCLEOTIDE SEQUENCE [LARGE SCALE GENOMIC DNA]</scope>
    <source>
        <strain evidence="2">NRRL 1555(-)</strain>
    </source>
</reference>
<evidence type="ECO:0000313" key="2">
    <source>
        <dbReference type="Proteomes" id="UP000077315"/>
    </source>
</evidence>
<organism evidence="1 2">
    <name type="scientific">Phycomyces blakesleeanus (strain ATCC 8743b / DSM 1359 / FGSC 10004 / NBRC 33097 / NRRL 1555)</name>
    <dbReference type="NCBI Taxonomy" id="763407"/>
    <lineage>
        <taxon>Eukaryota</taxon>
        <taxon>Fungi</taxon>
        <taxon>Fungi incertae sedis</taxon>
        <taxon>Mucoromycota</taxon>
        <taxon>Mucoromycotina</taxon>
        <taxon>Mucoromycetes</taxon>
        <taxon>Mucorales</taxon>
        <taxon>Phycomycetaceae</taxon>
        <taxon>Phycomyces</taxon>
    </lineage>
</organism>
<name>A0A162NHX2_PHYB8</name>
<dbReference type="RefSeq" id="XP_018287864.1">
    <property type="nucleotide sequence ID" value="XM_018436678.1"/>
</dbReference>
<dbReference type="VEuPathDB" id="FungiDB:PHYBLDRAFT_171843"/>
<dbReference type="AlphaFoldDB" id="A0A162NHX2"/>
<dbReference type="Proteomes" id="UP000077315">
    <property type="component" value="Unassembled WGS sequence"/>
</dbReference>
<dbReference type="InParanoid" id="A0A162NHX2"/>
<sequence length="197" mass="23460">MCLSDCSQNFNHDNINMEEIFCQKQQSNEHTRSHERWISEAKVLETVHLRAPERTVKIGLKTKRYGERKTWRWRASVRESFHHRDIAFLFIVLIYHLNAREAISFLQGICEFWHAYRPKAGNSNLRTCKKKKESTLLCFACSCYDYYATTKDEWSNIISTPCLLMIIHLGLYRIQTLVHWYIAIKIYDDLSLYLIAF</sequence>
<dbReference type="GeneID" id="28997584"/>
<gene>
    <name evidence="1" type="ORF">PHYBLDRAFT_171843</name>
</gene>
<evidence type="ECO:0000313" key="1">
    <source>
        <dbReference type="EMBL" id="OAD69824.1"/>
    </source>
</evidence>
<keyword evidence="2" id="KW-1185">Reference proteome</keyword>